<reference evidence="1 2" key="1">
    <citation type="journal article" date="2015" name="Int. J. Syst. Evol. Microbiol.">
        <title>Gemmobacter intermedius sp. nov., isolated from a white stork (Ciconia ciconia).</title>
        <authorList>
            <person name="Kampfer P."/>
            <person name="Jerzak L."/>
            <person name="Wilharm G."/>
            <person name="Golke J."/>
            <person name="Busse H.J."/>
            <person name="Glaeser S.P."/>
        </authorList>
    </citation>
    <scope>NUCLEOTIDE SEQUENCE [LARGE SCALE GENOMIC DNA]</scope>
    <source>
        <strain evidence="1 2">119/4</strain>
    </source>
</reference>
<proteinExistence type="predicted"/>
<dbReference type="AlphaFoldDB" id="A0A3S3WIG5"/>
<evidence type="ECO:0000313" key="1">
    <source>
        <dbReference type="EMBL" id="RWY39108.1"/>
    </source>
</evidence>
<accession>A0A3S3WIG5</accession>
<dbReference type="RefSeq" id="WP_128490290.1">
    <property type="nucleotide sequence ID" value="NZ_JBHLXB010000023.1"/>
</dbReference>
<dbReference type="Proteomes" id="UP000287168">
    <property type="component" value="Unassembled WGS sequence"/>
</dbReference>
<keyword evidence="2" id="KW-1185">Reference proteome</keyword>
<comment type="caution">
    <text evidence="1">The sequence shown here is derived from an EMBL/GenBank/DDBJ whole genome shotgun (WGS) entry which is preliminary data.</text>
</comment>
<name>A0A3S3WIG5_9RHOB</name>
<gene>
    <name evidence="1" type="ORF">EP867_14955</name>
</gene>
<sequence>MCAYGESNVAIYRGDKLEALIWAAFEEEIPIIMAVPIEDRLLRLYAADYVNYPVADLVFAENDTLVLRELPQTDRYCSGKVPLPVGWGKSLKAELSALNAAGWSARSAEKGKLAPVECSGSGAGYCVYMFDHEGAELKLTTYGGEAQANGPAIADYEVTCSPL</sequence>
<dbReference type="EMBL" id="SBLC01000027">
    <property type="protein sequence ID" value="RWY39108.1"/>
    <property type="molecule type" value="Genomic_DNA"/>
</dbReference>
<organism evidence="1 2">
    <name type="scientific">Falsigemmobacter intermedius</name>
    <dbReference type="NCBI Taxonomy" id="1553448"/>
    <lineage>
        <taxon>Bacteria</taxon>
        <taxon>Pseudomonadati</taxon>
        <taxon>Pseudomonadota</taxon>
        <taxon>Alphaproteobacteria</taxon>
        <taxon>Rhodobacterales</taxon>
        <taxon>Paracoccaceae</taxon>
        <taxon>Falsigemmobacter</taxon>
    </lineage>
</organism>
<protein>
    <submittedName>
        <fullName evidence="1">Uncharacterized protein</fullName>
    </submittedName>
</protein>
<evidence type="ECO:0000313" key="2">
    <source>
        <dbReference type="Proteomes" id="UP000287168"/>
    </source>
</evidence>
<dbReference type="OrthoDB" id="8447370at2"/>